<dbReference type="Gene3D" id="1.25.40.10">
    <property type="entry name" value="Tetratricopeptide repeat domain"/>
    <property type="match status" value="1"/>
</dbReference>
<gene>
    <name evidence="3" type="primary">RANBP2</name>
    <name evidence="3" type="ORF">CEXT_480271</name>
</gene>
<accession>A0AAV4NV97</accession>
<dbReference type="InterPro" id="IPR011990">
    <property type="entry name" value="TPR-like_helical_dom_sf"/>
</dbReference>
<dbReference type="SMART" id="SM00028">
    <property type="entry name" value="TPR"/>
    <property type="match status" value="1"/>
</dbReference>
<comment type="caution">
    <text evidence="3">The sequence shown here is derived from an EMBL/GenBank/DDBJ whole genome shotgun (WGS) entry which is preliminary data.</text>
</comment>
<dbReference type="GO" id="GO:0016874">
    <property type="term" value="F:ligase activity"/>
    <property type="evidence" value="ECO:0007669"/>
    <property type="project" value="UniProtKB-KW"/>
</dbReference>
<keyword evidence="3" id="KW-0436">Ligase</keyword>
<evidence type="ECO:0000256" key="2">
    <source>
        <dbReference type="SAM" id="MobiDB-lite"/>
    </source>
</evidence>
<feature type="compositionally biased region" description="Basic and acidic residues" evidence="2">
    <location>
        <begin position="715"/>
        <end position="730"/>
    </location>
</feature>
<evidence type="ECO:0000313" key="3">
    <source>
        <dbReference type="EMBL" id="GIX88810.1"/>
    </source>
</evidence>
<feature type="region of interest" description="Disordered" evidence="2">
    <location>
        <begin position="693"/>
        <end position="730"/>
    </location>
</feature>
<dbReference type="FunFam" id="1.25.40.10:FF:000582">
    <property type="entry name" value="E3 SUMO-protein ligase RanBP2"/>
    <property type="match status" value="1"/>
</dbReference>
<feature type="repeat" description="TPR" evidence="1">
    <location>
        <begin position="63"/>
        <end position="96"/>
    </location>
</feature>
<dbReference type="EMBL" id="BPLR01003799">
    <property type="protein sequence ID" value="GIX88810.1"/>
    <property type="molecule type" value="Genomic_DNA"/>
</dbReference>
<reference evidence="3 4" key="1">
    <citation type="submission" date="2021-06" db="EMBL/GenBank/DDBJ databases">
        <title>Caerostris extrusa draft genome.</title>
        <authorList>
            <person name="Kono N."/>
            <person name="Arakawa K."/>
        </authorList>
    </citation>
    <scope>NUCLEOTIDE SEQUENCE [LARGE SCALE GENOMIC DNA]</scope>
</reference>
<sequence>MNSSLRTKKDVERHVADTLSRLNSENEKNLRGFTFARLFFQVKDYEAARKYLSSFLSVRDNHAPAHRLMAQICEAINNPENALQSYKRSLELDPHQIDIVLKICELYCQLSVDHETARYWADRADQLFPHNEIVFKLRECIVSAEGEPNHQELENLILSELAYQEEFGPNLDSQFYVHYLAALDRLIFLTLAEPHSFTCENGKKQYSVNDAAAVLLIFDQLLKKVNEKDIKETFWIDFIHYMKGQLYFYMTSLLLKRVKMDQGNRKEAFRFSAGLALVCYTYKPLNMFPEMWFMKLEDNQQAFIYFLQQGTLRTSFIGHAIINMCKEDESKWLQKLKIEVCIPQVKERIYNRVFSSVIQKDKLSTSYFISDSTFENCSLEFPSELNLKEYDKKAYQLCADSLHHLIWLEMQCDSVGDSEFNISEVFKGLQYSNKIYRKEVANIADALCSKHHVSWWKSAYGLHNCTIKEKLGDHRRVLQHGLEVIRGVGNHGIEVQLVAHLAQKFANKADLLKKVLQQRAIHYWNITLGMLEKMSDGQTLKVPKEQIFSGLNKTLSKNEMKELQEAGHLYIAVYYMDSDKLDEAAEILSKISNPYGSYYLASILQKMASQEENSNTKAILLNKAKSSLLDTMDRIKDDKSHPLNKEIYIILEDIENEFAAELSVNNSQSGDDLEEADSPDAALSYNSSLYVTPSSHKSVRHSTPRPSSKFFNSKSRIESNNEVSHKHFEPSPERLDAQIRALTLNQDTVSKTLLEQQKALVEQQKTFQKRFNELLRNNKNHFQKLINLQLIH</sequence>
<name>A0AAV4NV97_CAEEX</name>
<proteinExistence type="predicted"/>
<dbReference type="Proteomes" id="UP001054945">
    <property type="component" value="Unassembled WGS sequence"/>
</dbReference>
<keyword evidence="1" id="KW-0802">TPR repeat</keyword>
<evidence type="ECO:0000313" key="4">
    <source>
        <dbReference type="Proteomes" id="UP001054945"/>
    </source>
</evidence>
<evidence type="ECO:0000256" key="1">
    <source>
        <dbReference type="PROSITE-ProRule" id="PRU00339"/>
    </source>
</evidence>
<dbReference type="SUPFAM" id="SSF48452">
    <property type="entry name" value="TPR-like"/>
    <property type="match status" value="1"/>
</dbReference>
<protein>
    <submittedName>
        <fullName evidence="3">E3 SUMO-protein ligase RanBP2</fullName>
    </submittedName>
</protein>
<organism evidence="3 4">
    <name type="scientific">Caerostris extrusa</name>
    <name type="common">Bark spider</name>
    <name type="synonym">Caerostris bankana</name>
    <dbReference type="NCBI Taxonomy" id="172846"/>
    <lineage>
        <taxon>Eukaryota</taxon>
        <taxon>Metazoa</taxon>
        <taxon>Ecdysozoa</taxon>
        <taxon>Arthropoda</taxon>
        <taxon>Chelicerata</taxon>
        <taxon>Arachnida</taxon>
        <taxon>Araneae</taxon>
        <taxon>Araneomorphae</taxon>
        <taxon>Entelegynae</taxon>
        <taxon>Araneoidea</taxon>
        <taxon>Araneidae</taxon>
        <taxon>Caerostris</taxon>
    </lineage>
</organism>
<keyword evidence="4" id="KW-1185">Reference proteome</keyword>
<dbReference type="InterPro" id="IPR019734">
    <property type="entry name" value="TPR_rpt"/>
</dbReference>
<dbReference type="PROSITE" id="PS50005">
    <property type="entry name" value="TPR"/>
    <property type="match status" value="1"/>
</dbReference>
<dbReference type="AlphaFoldDB" id="A0AAV4NV97"/>
<feature type="compositionally biased region" description="Polar residues" evidence="2">
    <location>
        <begin position="704"/>
        <end position="714"/>
    </location>
</feature>